<sequence>MIDSYGDIKITAGGDYEDGLHLEDELGLTVFDSTWRARMEVRETYAGALVCTFAHPDENEDGTLIVDDNGDIWWEMTADVTATLPPTYDDEGKAGAALFADLELWLPSAPTRRKKPTTPFRVFITPEVTQG</sequence>
<name>A0A9X2DBW1_9ACTN</name>
<evidence type="ECO:0000313" key="1">
    <source>
        <dbReference type="EMBL" id="MCM0622835.1"/>
    </source>
</evidence>
<evidence type="ECO:0000313" key="2">
    <source>
        <dbReference type="Proteomes" id="UP001139485"/>
    </source>
</evidence>
<dbReference type="RefSeq" id="WP_250828990.1">
    <property type="nucleotide sequence ID" value="NZ_JAMOIL010000053.1"/>
</dbReference>
<protein>
    <submittedName>
        <fullName evidence="1">Uncharacterized protein</fullName>
    </submittedName>
</protein>
<dbReference type="Proteomes" id="UP001139485">
    <property type="component" value="Unassembled WGS sequence"/>
</dbReference>
<gene>
    <name evidence="1" type="ORF">M8330_21330</name>
</gene>
<comment type="caution">
    <text evidence="1">The sequence shown here is derived from an EMBL/GenBank/DDBJ whole genome shotgun (WGS) entry which is preliminary data.</text>
</comment>
<accession>A0A9X2DBW1</accession>
<keyword evidence="2" id="KW-1185">Reference proteome</keyword>
<dbReference type="AlphaFoldDB" id="A0A9X2DBW1"/>
<dbReference type="EMBL" id="JAMOIL010000053">
    <property type="protein sequence ID" value="MCM0622835.1"/>
    <property type="molecule type" value="Genomic_DNA"/>
</dbReference>
<proteinExistence type="predicted"/>
<organism evidence="1 2">
    <name type="scientific">Nocardioides bruguierae</name>
    <dbReference type="NCBI Taxonomy" id="2945102"/>
    <lineage>
        <taxon>Bacteria</taxon>
        <taxon>Bacillati</taxon>
        <taxon>Actinomycetota</taxon>
        <taxon>Actinomycetes</taxon>
        <taxon>Propionibacteriales</taxon>
        <taxon>Nocardioidaceae</taxon>
        <taxon>Nocardioides</taxon>
    </lineage>
</organism>
<reference evidence="1" key="1">
    <citation type="submission" date="2022-05" db="EMBL/GenBank/DDBJ databases">
        <authorList>
            <person name="Tuo L."/>
        </authorList>
    </citation>
    <scope>NUCLEOTIDE SEQUENCE</scope>
    <source>
        <strain evidence="1">BSK12Z-4</strain>
    </source>
</reference>